<reference evidence="1 2" key="1">
    <citation type="journal article" date="2022" name="Nat. Genet.">
        <title>Improved pea reference genome and pan-genome highlight genomic features and evolutionary characteristics.</title>
        <authorList>
            <person name="Yang T."/>
            <person name="Liu R."/>
            <person name="Luo Y."/>
            <person name="Hu S."/>
            <person name="Wang D."/>
            <person name="Wang C."/>
            <person name="Pandey M.K."/>
            <person name="Ge S."/>
            <person name="Xu Q."/>
            <person name="Li N."/>
            <person name="Li G."/>
            <person name="Huang Y."/>
            <person name="Saxena R.K."/>
            <person name="Ji Y."/>
            <person name="Li M."/>
            <person name="Yan X."/>
            <person name="He Y."/>
            <person name="Liu Y."/>
            <person name="Wang X."/>
            <person name="Xiang C."/>
            <person name="Varshney R.K."/>
            <person name="Ding H."/>
            <person name="Gao S."/>
            <person name="Zong X."/>
        </authorList>
    </citation>
    <scope>NUCLEOTIDE SEQUENCE [LARGE SCALE GENOMIC DNA]</scope>
    <source>
        <strain evidence="1 2">cv. Zhongwan 6</strain>
    </source>
</reference>
<dbReference type="EMBL" id="JAMSHJ010000001">
    <property type="protein sequence ID" value="KAI5446842.1"/>
    <property type="molecule type" value="Genomic_DNA"/>
</dbReference>
<organism evidence="1 2">
    <name type="scientific">Pisum sativum</name>
    <name type="common">Garden pea</name>
    <name type="synonym">Lathyrus oleraceus</name>
    <dbReference type="NCBI Taxonomy" id="3888"/>
    <lineage>
        <taxon>Eukaryota</taxon>
        <taxon>Viridiplantae</taxon>
        <taxon>Streptophyta</taxon>
        <taxon>Embryophyta</taxon>
        <taxon>Tracheophyta</taxon>
        <taxon>Spermatophyta</taxon>
        <taxon>Magnoliopsida</taxon>
        <taxon>eudicotyledons</taxon>
        <taxon>Gunneridae</taxon>
        <taxon>Pentapetalae</taxon>
        <taxon>rosids</taxon>
        <taxon>fabids</taxon>
        <taxon>Fabales</taxon>
        <taxon>Fabaceae</taxon>
        <taxon>Papilionoideae</taxon>
        <taxon>50 kb inversion clade</taxon>
        <taxon>NPAAA clade</taxon>
        <taxon>Hologalegina</taxon>
        <taxon>IRL clade</taxon>
        <taxon>Fabeae</taxon>
        <taxon>Lathyrus</taxon>
    </lineage>
</organism>
<sequence length="101" mass="11728">MGVLFPFSHFEEEVMRVLNIAPSCQAFNSWNFVREFEIVCRGLEIPPSVGVLFLFYATRHSAKWGWVTLGMLLQKSHVQTLLQSLQEMERQVYTSEKARGF</sequence>
<proteinExistence type="predicted"/>
<dbReference type="AlphaFoldDB" id="A0A9D5BN66"/>
<accession>A0A9D5BN66</accession>
<evidence type="ECO:0000313" key="1">
    <source>
        <dbReference type="EMBL" id="KAI5446842.1"/>
    </source>
</evidence>
<comment type="caution">
    <text evidence="1">The sequence shown here is derived from an EMBL/GenBank/DDBJ whole genome shotgun (WGS) entry which is preliminary data.</text>
</comment>
<name>A0A9D5BN66_PEA</name>
<evidence type="ECO:0000313" key="2">
    <source>
        <dbReference type="Proteomes" id="UP001058974"/>
    </source>
</evidence>
<protein>
    <submittedName>
        <fullName evidence="1">Uncharacterized protein</fullName>
    </submittedName>
</protein>
<dbReference type="Proteomes" id="UP001058974">
    <property type="component" value="Chromosome 1"/>
</dbReference>
<keyword evidence="2" id="KW-1185">Reference proteome</keyword>
<gene>
    <name evidence="1" type="ORF">KIW84_014614</name>
</gene>
<dbReference type="Gramene" id="Psat01G0461400-T1">
    <property type="protein sequence ID" value="KAI5446842.1"/>
    <property type="gene ID" value="KIW84_014614"/>
</dbReference>